<feature type="transmembrane region" description="Helical" evidence="6">
    <location>
        <begin position="427"/>
        <end position="446"/>
    </location>
</feature>
<reference evidence="8 9" key="1">
    <citation type="journal article" date="2018" name="Mol. Biol. Evol.">
        <title>Broad Genomic Sampling Reveals a Smut Pathogenic Ancestry of the Fungal Clade Ustilaginomycotina.</title>
        <authorList>
            <person name="Kijpornyongpan T."/>
            <person name="Mondo S.J."/>
            <person name="Barry K."/>
            <person name="Sandor L."/>
            <person name="Lee J."/>
            <person name="Lipzen A."/>
            <person name="Pangilinan J."/>
            <person name="LaButti K."/>
            <person name="Hainaut M."/>
            <person name="Henrissat B."/>
            <person name="Grigoriev I.V."/>
            <person name="Spatafora J.W."/>
            <person name="Aime M.C."/>
        </authorList>
    </citation>
    <scope>NUCLEOTIDE SEQUENCE [LARGE SCALE GENOMIC DNA]</scope>
    <source>
        <strain evidence="8 9">MCA 3882</strain>
    </source>
</reference>
<feature type="transmembrane region" description="Helical" evidence="6">
    <location>
        <begin position="122"/>
        <end position="142"/>
    </location>
</feature>
<comment type="subcellular location">
    <subcellularLocation>
        <location evidence="1">Membrane</location>
        <topology evidence="1">Multi-pass membrane protein</topology>
    </subcellularLocation>
</comment>
<name>A0A316VC72_9BASI</name>
<keyword evidence="2 6" id="KW-0812">Transmembrane</keyword>
<dbReference type="InterPro" id="IPR011701">
    <property type="entry name" value="MFS"/>
</dbReference>
<keyword evidence="4 6" id="KW-0472">Membrane</keyword>
<dbReference type="SUPFAM" id="SSF103473">
    <property type="entry name" value="MFS general substrate transporter"/>
    <property type="match status" value="1"/>
</dbReference>
<dbReference type="EMBL" id="KZ819604">
    <property type="protein sequence ID" value="PWN33155.1"/>
    <property type="molecule type" value="Genomic_DNA"/>
</dbReference>
<dbReference type="AlphaFoldDB" id="A0A316VC72"/>
<feature type="transmembrane region" description="Helical" evidence="6">
    <location>
        <begin position="182"/>
        <end position="205"/>
    </location>
</feature>
<dbReference type="PROSITE" id="PS50850">
    <property type="entry name" value="MFS"/>
    <property type="match status" value="1"/>
</dbReference>
<evidence type="ECO:0000256" key="4">
    <source>
        <dbReference type="ARBA" id="ARBA00023136"/>
    </source>
</evidence>
<dbReference type="Proteomes" id="UP000245771">
    <property type="component" value="Unassembled WGS sequence"/>
</dbReference>
<evidence type="ECO:0000259" key="7">
    <source>
        <dbReference type="PROSITE" id="PS50850"/>
    </source>
</evidence>
<feature type="transmembrane region" description="Helical" evidence="6">
    <location>
        <begin position="364"/>
        <end position="383"/>
    </location>
</feature>
<evidence type="ECO:0000256" key="6">
    <source>
        <dbReference type="SAM" id="Phobius"/>
    </source>
</evidence>
<evidence type="ECO:0000313" key="9">
    <source>
        <dbReference type="Proteomes" id="UP000245771"/>
    </source>
</evidence>
<dbReference type="InterPro" id="IPR020846">
    <property type="entry name" value="MFS_dom"/>
</dbReference>
<feature type="transmembrane region" description="Helical" evidence="6">
    <location>
        <begin position="389"/>
        <end position="415"/>
    </location>
</feature>
<evidence type="ECO:0000256" key="2">
    <source>
        <dbReference type="ARBA" id="ARBA00022692"/>
    </source>
</evidence>
<evidence type="ECO:0000313" key="8">
    <source>
        <dbReference type="EMBL" id="PWN33155.1"/>
    </source>
</evidence>
<accession>A0A316VC72</accession>
<evidence type="ECO:0000256" key="5">
    <source>
        <dbReference type="SAM" id="MobiDB-lite"/>
    </source>
</evidence>
<feature type="compositionally biased region" description="Basic and acidic residues" evidence="5">
    <location>
        <begin position="493"/>
        <end position="504"/>
    </location>
</feature>
<dbReference type="Gene3D" id="1.20.1250.20">
    <property type="entry name" value="MFS general substrate transporter like domains"/>
    <property type="match status" value="2"/>
</dbReference>
<proteinExistence type="predicted"/>
<sequence>MSSNATMASSHTFSQVREWIGILVLCSAMLLTQSGLAQTVIPLPYIAETFNVQNSPGHQSWFTAAYSLTVGTFVLPSGRLGDMYGHVFMVKIGFAWFAIMEMIAGLIGQFSPSLVGFDVVRGLIGIGPAILLPNAIAVLARLNPPGSLSKMISFCIYAATAPNGFILGGVFSALLSRNPDLGWYWSFYIFAIVLLVVFIATFFVIPSDKKIEERVASWPAKEELEAEHKRHFDPIGTLVGVSGLILFNFAWNQALVVGWPTVYVYVLLIVGVLLFVLFLFVEGRVKDPLVPLEVFQLKTSLVLGCIALGWSSFGTFVFYGVRFLEELRHHSPLTTVAQFIPCGVAGILAAFVSVFLLQKISPAWVMLGAMCAFCAGNSLVATMPIDQIYWIQIFIATAITPFGMDMSFPSASIIISDALPPHRQGTAGSLVNTIVNYSIAFGLGIAGTVELQVNRNNTDVERGIRGALYVGIGLAGLGIVCALTLLFVDKTKKQTQESKQEKAVGSDQEEDQEG</sequence>
<dbReference type="STRING" id="1280837.A0A316VC72"/>
<gene>
    <name evidence="8" type="ORF">FA14DRAFT_161156</name>
</gene>
<feature type="transmembrane region" description="Helical" evidence="6">
    <location>
        <begin position="61"/>
        <end position="80"/>
    </location>
</feature>
<dbReference type="InterPro" id="IPR036259">
    <property type="entry name" value="MFS_trans_sf"/>
</dbReference>
<evidence type="ECO:0000256" key="3">
    <source>
        <dbReference type="ARBA" id="ARBA00022989"/>
    </source>
</evidence>
<keyword evidence="9" id="KW-1185">Reference proteome</keyword>
<feature type="transmembrane region" description="Helical" evidence="6">
    <location>
        <begin position="336"/>
        <end position="357"/>
    </location>
</feature>
<feature type="transmembrane region" description="Helical" evidence="6">
    <location>
        <begin position="154"/>
        <end position="176"/>
    </location>
</feature>
<feature type="transmembrane region" description="Helical" evidence="6">
    <location>
        <begin position="92"/>
        <end position="110"/>
    </location>
</feature>
<dbReference type="InParanoid" id="A0A316VC72"/>
<dbReference type="OrthoDB" id="440755at2759"/>
<organism evidence="8 9">
    <name type="scientific">Meira miltonrushii</name>
    <dbReference type="NCBI Taxonomy" id="1280837"/>
    <lineage>
        <taxon>Eukaryota</taxon>
        <taxon>Fungi</taxon>
        <taxon>Dikarya</taxon>
        <taxon>Basidiomycota</taxon>
        <taxon>Ustilaginomycotina</taxon>
        <taxon>Exobasidiomycetes</taxon>
        <taxon>Exobasidiales</taxon>
        <taxon>Brachybasidiaceae</taxon>
        <taxon>Meira</taxon>
    </lineage>
</organism>
<keyword evidence="3 6" id="KW-1133">Transmembrane helix</keyword>
<feature type="region of interest" description="Disordered" evidence="5">
    <location>
        <begin position="493"/>
        <end position="514"/>
    </location>
</feature>
<dbReference type="GO" id="GO:0022857">
    <property type="term" value="F:transmembrane transporter activity"/>
    <property type="evidence" value="ECO:0007669"/>
    <property type="project" value="InterPro"/>
</dbReference>
<dbReference type="PANTHER" id="PTHR42718:SF1">
    <property type="entry name" value="LOW AFFINITY AMMONIUM TRANSPORTER"/>
    <property type="match status" value="1"/>
</dbReference>
<dbReference type="GO" id="GO:0016020">
    <property type="term" value="C:membrane"/>
    <property type="evidence" value="ECO:0007669"/>
    <property type="project" value="UniProtKB-SubCell"/>
</dbReference>
<dbReference type="Pfam" id="PF07690">
    <property type="entry name" value="MFS_1"/>
    <property type="match status" value="1"/>
</dbReference>
<dbReference type="RefSeq" id="XP_025353457.1">
    <property type="nucleotide sequence ID" value="XM_025498981.1"/>
</dbReference>
<dbReference type="GeneID" id="37020762"/>
<dbReference type="FunCoup" id="A0A316VC72">
    <property type="interactions" value="19"/>
</dbReference>
<dbReference type="CDD" id="cd17476">
    <property type="entry name" value="MFS_Amf1_MDR_like"/>
    <property type="match status" value="1"/>
</dbReference>
<dbReference type="PANTHER" id="PTHR42718">
    <property type="entry name" value="MAJOR FACILITATOR SUPERFAMILY MULTIDRUG TRANSPORTER MFSC"/>
    <property type="match status" value="1"/>
</dbReference>
<evidence type="ECO:0000256" key="1">
    <source>
        <dbReference type="ARBA" id="ARBA00004141"/>
    </source>
</evidence>
<feature type="domain" description="Major facilitator superfamily (MFS) profile" evidence="7">
    <location>
        <begin position="21"/>
        <end position="493"/>
    </location>
</feature>
<feature type="transmembrane region" description="Helical" evidence="6">
    <location>
        <begin position="262"/>
        <end position="281"/>
    </location>
</feature>
<protein>
    <submittedName>
        <fullName evidence="8">MFS general substrate transporter</fullName>
    </submittedName>
</protein>
<feature type="transmembrane region" description="Helical" evidence="6">
    <location>
        <begin position="235"/>
        <end position="256"/>
    </location>
</feature>
<feature type="transmembrane region" description="Helical" evidence="6">
    <location>
        <begin position="466"/>
        <end position="488"/>
    </location>
</feature>
<feature type="transmembrane region" description="Helical" evidence="6">
    <location>
        <begin position="301"/>
        <end position="324"/>
    </location>
</feature>